<dbReference type="GO" id="GO:0003713">
    <property type="term" value="F:transcription coactivator activity"/>
    <property type="evidence" value="ECO:0007669"/>
    <property type="project" value="TreeGrafter"/>
</dbReference>
<protein>
    <submittedName>
        <fullName evidence="3">Fibroin heavy chain</fullName>
    </submittedName>
</protein>
<dbReference type="GO" id="GO:0045944">
    <property type="term" value="P:positive regulation of transcription by RNA polymerase II"/>
    <property type="evidence" value="ECO:0007669"/>
    <property type="project" value="TreeGrafter"/>
</dbReference>
<gene>
    <name evidence="3" type="primary">LOC100908065</name>
</gene>
<dbReference type="GeneID" id="100908065"/>
<name>A0AAJ7WJG3_9ACAR</name>
<proteinExistence type="predicted"/>
<dbReference type="GO" id="GO:0090575">
    <property type="term" value="C:RNA polymerase II transcription regulator complex"/>
    <property type="evidence" value="ECO:0007669"/>
    <property type="project" value="TreeGrafter"/>
</dbReference>
<accession>A0AAJ7WJG3</accession>
<keyword evidence="2" id="KW-1185">Reference proteome</keyword>
<dbReference type="PANTHER" id="PTHR15363">
    <property type="entry name" value="POU DOMAIN CLASS 2-ASSOCIATING FACTOR 1"/>
    <property type="match status" value="1"/>
</dbReference>
<feature type="signal peptide" evidence="1">
    <location>
        <begin position="1"/>
        <end position="18"/>
    </location>
</feature>
<keyword evidence="1" id="KW-0732">Signal</keyword>
<evidence type="ECO:0000313" key="3">
    <source>
        <dbReference type="RefSeq" id="XP_028969116.1"/>
    </source>
</evidence>
<dbReference type="Proteomes" id="UP000694867">
    <property type="component" value="Unplaced"/>
</dbReference>
<evidence type="ECO:0000256" key="1">
    <source>
        <dbReference type="SAM" id="SignalP"/>
    </source>
</evidence>
<dbReference type="PANTHER" id="PTHR15363:SF3">
    <property type="entry name" value="POU DOMAIN CLASS 2-ASSOCIATING FACTOR 1"/>
    <property type="match status" value="1"/>
</dbReference>
<feature type="chain" id="PRO_5042610261" evidence="1">
    <location>
        <begin position="19"/>
        <end position="1407"/>
    </location>
</feature>
<organism evidence="2 3">
    <name type="scientific">Galendromus occidentalis</name>
    <name type="common">western predatory mite</name>
    <dbReference type="NCBI Taxonomy" id="34638"/>
    <lineage>
        <taxon>Eukaryota</taxon>
        <taxon>Metazoa</taxon>
        <taxon>Ecdysozoa</taxon>
        <taxon>Arthropoda</taxon>
        <taxon>Chelicerata</taxon>
        <taxon>Arachnida</taxon>
        <taxon>Acari</taxon>
        <taxon>Parasitiformes</taxon>
        <taxon>Mesostigmata</taxon>
        <taxon>Gamasina</taxon>
        <taxon>Phytoseioidea</taxon>
        <taxon>Phytoseiidae</taxon>
        <taxon>Typhlodrominae</taxon>
        <taxon>Galendromus</taxon>
    </lineage>
</organism>
<dbReference type="RefSeq" id="XP_028969116.1">
    <property type="nucleotide sequence ID" value="XM_029113283.1"/>
</dbReference>
<reference evidence="3" key="1">
    <citation type="submission" date="2025-08" db="UniProtKB">
        <authorList>
            <consortium name="RefSeq"/>
        </authorList>
    </citation>
    <scope>IDENTIFICATION</scope>
</reference>
<evidence type="ECO:0000313" key="2">
    <source>
        <dbReference type="Proteomes" id="UP000694867"/>
    </source>
</evidence>
<sequence length="1407" mass="139929">MRTFQVLFAAFGVAAVRSQLITSSRGISYGSGLGSSYGSGFGSSYGTLLGGGGGYGTVLGGGSGYGTVLGGGLSSLGGYATSVPASVSVARTISAGPAVSYAAAPIATRVATVAAPAYSTISAAPAYSTISAAPAYSTISAAPAYSTISAAPAISTVGVSAAPVNVGVISAGGAATVRSHEIHTGSGNQAIRIEDFQAGDQVIRVHEGPQEGPQVAQVQVPGEQHHVRVINHGSGRAQVERVVGRAPTQVIDVQKPGRPGARIVQVVKGQSPPPAIEFVQDGGSSHEVYYADDVGAGGAIGGGLVGGGTIGGGLVGGGVIRSGVIGGGLVGGGLIGGGVRTVSAPAITVARSAPAITVARAAPAISYGTGTGISYGTGLGYGSGISYGSGLGYGSGISYGTGLGSVRYTSGYGSGLGGVTYGGGLGYGLGQSTYGLGYGSPAIVSSYAKKASAAASKAKSSRLISQTQQGGVISVFAERVTPSAEGKEPTLWKQTAVIEYNRSAINTTTEWRNAAPVLCQVMKVVSLLAASSLVVLTSSQTVNRIPTTYLNGGSFQQQPALPAAQLFHSYLQGAGVPTYTQSLQPIQLLHQSIAPISDGSQRGLFLAPNQLIPISRQALVSEPGELRQSQERTQVFAFQTDPYNQIRLLHRDEPPRIEQVSIKDPRVNVFHVEKPVQPAPTILQVNDCDASVGFGLLVYHLLSIMRAFQVLAVTLVATAARGQIISGYGSNLGGFGIGGLSYGSSYAPSVSYATPVSGYAAVRSPASVGYSTGSVISAAPTVSVAAAPAISVAAAPAVSLGGYGGYGGYGAGYGSGISYGTGIGSGVSYGGGIGGGAIVTGNGGGIRSHEIHTGGAGNAIRIEEIKAGGQLIRVHDGQRLGTEVLNVQGPAAAGNHIRLISRTGPTQVQRSVVQDPNVQVFDVVNPVQPGDRIINIRKAPAPPAQVELVAEQHHGVPEIHVGGDEANIQVQHVGGGLGGGLTSTAVLGAVGGGIAAAPVASYAVSAPAVQTFAAAPAVSYSSGVRTIAAPAVSYGTGLSYGLGGSGLSYGLGGYGSSYGLGGYGSSYGLGGYGSSYGLGGYGSSYGLGGYGLNYGLGGNSYGTTIVGKKAKKILGVALVASSASAVHNTYSTISSSSYGLAAPVSYGYAAAAPVAYAAAPVAYAAAAAPVSYSVAAPAVVSAPAASAAVVSAPAPSVRSHEIHTGGAGNSIRVEEHRAAGQVIRVHDAPQAPTRVINVQGPAAPANHIRLISRDGPTQVQRQVFQNPNAQVYDVVNPARPGDQIINIRGAPAPPARVELVAEQQHAAPEIHVGGNDVPTQVVRAGPAAVAAPAAISYAAPAAISTYAAPAAITSYAAPAAISTYAAPAYSTYAAPAYSAYAAPGLTTYGLGYAHSGTYGSTAVLHKA</sequence>
<dbReference type="KEGG" id="goe:100908065"/>